<evidence type="ECO:0000313" key="14">
    <source>
        <dbReference type="Proteomes" id="UP000029669"/>
    </source>
</evidence>
<evidence type="ECO:0000259" key="11">
    <source>
        <dbReference type="Pfam" id="PF01478"/>
    </source>
</evidence>
<dbReference type="GO" id="GO:0006465">
    <property type="term" value="P:signal peptide processing"/>
    <property type="evidence" value="ECO:0007669"/>
    <property type="project" value="TreeGrafter"/>
</dbReference>
<dbReference type="OrthoDB" id="9789291at2"/>
<evidence type="ECO:0000256" key="3">
    <source>
        <dbReference type="ARBA" id="ARBA00022475"/>
    </source>
</evidence>
<evidence type="ECO:0000256" key="2">
    <source>
        <dbReference type="ARBA" id="ARBA00005801"/>
    </source>
</evidence>
<keyword evidence="14" id="KW-1185">Reference proteome</keyword>
<dbReference type="KEGG" id="tki:TKV_c11800"/>
<dbReference type="EMBL" id="CP009170">
    <property type="protein sequence ID" value="AIS52351.1"/>
    <property type="molecule type" value="Genomic_DNA"/>
</dbReference>
<evidence type="ECO:0000256" key="4">
    <source>
        <dbReference type="ARBA" id="ARBA00022519"/>
    </source>
</evidence>
<dbReference type="InterPro" id="IPR010627">
    <property type="entry name" value="Prepilin_pept_A24_N"/>
</dbReference>
<proteinExistence type="inferred from homology"/>
<keyword evidence="4" id="KW-0997">Cell inner membrane</keyword>
<dbReference type="InterPro" id="IPR000045">
    <property type="entry name" value="Prepilin_IV_endopep_pep"/>
</dbReference>
<evidence type="ECO:0000256" key="6">
    <source>
        <dbReference type="ARBA" id="ARBA00022989"/>
    </source>
</evidence>
<dbReference type="GO" id="GO:0004190">
    <property type="term" value="F:aspartic-type endopeptidase activity"/>
    <property type="evidence" value="ECO:0007669"/>
    <property type="project" value="UniProtKB-EC"/>
</dbReference>
<evidence type="ECO:0000313" key="13">
    <source>
        <dbReference type="EMBL" id="AIS52351.1"/>
    </source>
</evidence>
<comment type="subcellular location">
    <subcellularLocation>
        <location evidence="1">Cell inner membrane</location>
        <topology evidence="1">Multi-pass membrane protein</topology>
    </subcellularLocation>
    <subcellularLocation>
        <location evidence="9">Cell membrane</location>
        <topology evidence="9">Multi-pass membrane protein</topology>
    </subcellularLocation>
</comment>
<evidence type="ECO:0000256" key="10">
    <source>
        <dbReference type="SAM" id="Phobius"/>
    </source>
</evidence>
<feature type="domain" description="Prepilin type IV endopeptidase peptidase" evidence="11">
    <location>
        <begin position="104"/>
        <end position="207"/>
    </location>
</feature>
<dbReference type="InterPro" id="IPR014032">
    <property type="entry name" value="Peptidase_A24A_bac"/>
</dbReference>
<dbReference type="STRING" id="2325.TKV_c11800"/>
<dbReference type="HOGENOM" id="CLU_057101_0_1_9"/>
<comment type="function">
    <text evidence="9">Plays an essential role in type IV pili and type II pseudopili formation by proteolytically removing the leader sequence from substrate proteins and subsequently monomethylating the alpha-amino group of the newly exposed N-terminal phenylalanine.</text>
</comment>
<dbReference type="EC" id="2.1.1.-" evidence="9"/>
<dbReference type="GO" id="GO:0005886">
    <property type="term" value="C:plasma membrane"/>
    <property type="evidence" value="ECO:0007669"/>
    <property type="project" value="UniProtKB-SubCell"/>
</dbReference>
<dbReference type="PRINTS" id="PR00864">
    <property type="entry name" value="PREPILNPTASE"/>
</dbReference>
<keyword evidence="7 10" id="KW-0472">Membrane</keyword>
<keyword evidence="9 13" id="KW-0489">Methyltransferase</keyword>
<dbReference type="GO" id="GO:0008168">
    <property type="term" value="F:methyltransferase activity"/>
    <property type="evidence" value="ECO:0007669"/>
    <property type="project" value="UniProtKB-KW"/>
</dbReference>
<dbReference type="Proteomes" id="UP000029669">
    <property type="component" value="Chromosome"/>
</dbReference>
<dbReference type="PANTHER" id="PTHR30487">
    <property type="entry name" value="TYPE 4 PREPILIN-LIKE PROTEINS LEADER PEPTIDE-PROCESSING ENZYME"/>
    <property type="match status" value="1"/>
</dbReference>
<keyword evidence="9 13" id="KW-0378">Hydrolase</keyword>
<dbReference type="Pfam" id="PF01478">
    <property type="entry name" value="Peptidase_A24"/>
    <property type="match status" value="1"/>
</dbReference>
<dbReference type="AlphaFoldDB" id="A0A097AR96"/>
<keyword evidence="9" id="KW-0645">Protease</keyword>
<comment type="similarity">
    <text evidence="2 8">Belongs to the peptidase A24 family.</text>
</comment>
<dbReference type="Pfam" id="PF06750">
    <property type="entry name" value="A24_N_bact"/>
    <property type="match status" value="1"/>
</dbReference>
<keyword evidence="9" id="KW-0511">Multifunctional enzyme</keyword>
<feature type="transmembrane region" description="Helical" evidence="10">
    <location>
        <begin position="6"/>
        <end position="24"/>
    </location>
</feature>
<keyword evidence="5 9" id="KW-0812">Transmembrane</keyword>
<reference evidence="14" key="1">
    <citation type="journal article" date="2015" name="Genome Announc.">
        <title>Whole-Genome Sequences of 80 Environmental and Clinical Isolates of Burkholderia pseudomallei.</title>
        <authorList>
            <person name="Johnson S.L."/>
            <person name="Baker A.L."/>
            <person name="Chain P.S."/>
            <person name="Currie B.J."/>
            <person name="Daligault H.E."/>
            <person name="Davenport K.W."/>
            <person name="Davis C.B."/>
            <person name="Inglis T.J."/>
            <person name="Kaestli M."/>
            <person name="Koren S."/>
            <person name="Mayo M."/>
            <person name="Merritt A.J."/>
            <person name="Price E.P."/>
            <person name="Sarovich D.S."/>
            <person name="Warner J."/>
            <person name="Rosovitz M.J."/>
        </authorList>
    </citation>
    <scope>NUCLEOTIDE SEQUENCE [LARGE SCALE GENOMIC DNA]</scope>
    <source>
        <strain evidence="14">DSM 2030</strain>
    </source>
</reference>
<protein>
    <recommendedName>
        <fullName evidence="9">Prepilin leader peptidase/N-methyltransferase</fullName>
        <ecNumber evidence="9">2.1.1.-</ecNumber>
        <ecNumber evidence="9">3.4.23.43</ecNumber>
    </recommendedName>
</protein>
<feature type="transmembrane region" description="Helical" evidence="10">
    <location>
        <begin position="147"/>
        <end position="167"/>
    </location>
</feature>
<feature type="transmembrane region" description="Helical" evidence="10">
    <location>
        <begin position="123"/>
        <end position="141"/>
    </location>
</feature>
<keyword evidence="3" id="KW-1003">Cell membrane</keyword>
<evidence type="ECO:0000259" key="12">
    <source>
        <dbReference type="Pfam" id="PF06750"/>
    </source>
</evidence>
<evidence type="ECO:0000256" key="8">
    <source>
        <dbReference type="RuleBase" id="RU003793"/>
    </source>
</evidence>
<evidence type="ECO:0000256" key="5">
    <source>
        <dbReference type="ARBA" id="ARBA00022692"/>
    </source>
</evidence>
<evidence type="ECO:0000256" key="7">
    <source>
        <dbReference type="ARBA" id="ARBA00023136"/>
    </source>
</evidence>
<dbReference type="InterPro" id="IPR050882">
    <property type="entry name" value="Prepilin_peptidase/N-MTase"/>
</dbReference>
<feature type="transmembrane region" description="Helical" evidence="10">
    <location>
        <begin position="224"/>
        <end position="247"/>
    </location>
</feature>
<feature type="transmembrane region" description="Helical" evidence="10">
    <location>
        <begin position="100"/>
        <end position="116"/>
    </location>
</feature>
<accession>A0A097AR96</accession>
<feature type="domain" description="Prepilin peptidase A24 N-terminal" evidence="12">
    <location>
        <begin position="11"/>
        <end position="94"/>
    </location>
</feature>
<sequence length="252" mass="28326">MEILLYILIFLFGTIIGSFVNVVIHRIPRKESIVYPPSHCPKCGHELKTIDLIPILSYILLKGRCRYCGEKISVRYPIVEVLAGIVFLIIYYKFGLDFKAFSYMFLSSILIAVSFIDIEHKIIPNKIILVGFIGGIFFRILMSNYGFMDYIIGLILGGGILLLISLISGGEMGGGDIKLMALIGFFIGWKLTILVLFLSVIIGALGGIILVALKIKGRKDYIPFAPYISIAWLISILYGYEMLNYYIKFIRG</sequence>
<dbReference type="RefSeq" id="WP_049685121.1">
    <property type="nucleotide sequence ID" value="NZ_CP009170.1"/>
</dbReference>
<comment type="catalytic activity">
    <reaction evidence="9">
        <text>Typically cleaves a -Gly-|-Phe- bond to release an N-terminal, basic peptide of 5-8 residues from type IV prepilin, and then N-methylates the new N-terminal amino group, the methyl donor being S-adenosyl-L-methionine.</text>
        <dbReference type="EC" id="3.4.23.43"/>
    </reaction>
</comment>
<name>A0A097AR96_THEKI</name>
<feature type="transmembrane region" description="Helical" evidence="10">
    <location>
        <begin position="179"/>
        <end position="212"/>
    </location>
</feature>
<keyword evidence="6 10" id="KW-1133">Transmembrane helix</keyword>
<dbReference type="PANTHER" id="PTHR30487:SF0">
    <property type="entry name" value="PREPILIN LEADER PEPTIDASE_N-METHYLTRANSFERASE-RELATED"/>
    <property type="match status" value="1"/>
</dbReference>
<dbReference type="eggNOG" id="COG1989">
    <property type="taxonomic scope" value="Bacteria"/>
</dbReference>
<organism evidence="13 14">
    <name type="scientific">Thermoanaerobacter kivui</name>
    <name type="common">Acetogenium kivui</name>
    <dbReference type="NCBI Taxonomy" id="2325"/>
    <lineage>
        <taxon>Bacteria</taxon>
        <taxon>Bacillati</taxon>
        <taxon>Bacillota</taxon>
        <taxon>Clostridia</taxon>
        <taxon>Thermoanaerobacterales</taxon>
        <taxon>Thermoanaerobacteraceae</taxon>
        <taxon>Thermoanaerobacter</taxon>
    </lineage>
</organism>
<keyword evidence="9 13" id="KW-0808">Transferase</keyword>
<dbReference type="EC" id="3.4.23.43" evidence="9"/>
<evidence type="ECO:0000256" key="9">
    <source>
        <dbReference type="RuleBase" id="RU003794"/>
    </source>
</evidence>
<dbReference type="GO" id="GO:0032259">
    <property type="term" value="P:methylation"/>
    <property type="evidence" value="ECO:0007669"/>
    <property type="project" value="UniProtKB-KW"/>
</dbReference>
<gene>
    <name evidence="13" type="primary">hofD</name>
    <name evidence="13" type="ORF">TKV_c11800</name>
</gene>
<dbReference type="Gene3D" id="1.20.120.1220">
    <property type="match status" value="1"/>
</dbReference>
<evidence type="ECO:0000256" key="1">
    <source>
        <dbReference type="ARBA" id="ARBA00004429"/>
    </source>
</evidence>
<feature type="transmembrane region" description="Helical" evidence="10">
    <location>
        <begin position="74"/>
        <end position="94"/>
    </location>
</feature>